<dbReference type="EC" id="3.2.1.78" evidence="3"/>
<keyword evidence="5 8" id="KW-0732">Signal</keyword>
<evidence type="ECO:0000256" key="3">
    <source>
        <dbReference type="ARBA" id="ARBA00012706"/>
    </source>
</evidence>
<evidence type="ECO:0000259" key="9">
    <source>
        <dbReference type="Pfam" id="PF26410"/>
    </source>
</evidence>
<feature type="domain" description="Glycoside hydrolase family 5" evidence="9">
    <location>
        <begin position="85"/>
        <end position="295"/>
    </location>
</feature>
<evidence type="ECO:0000313" key="11">
    <source>
        <dbReference type="Proteomes" id="UP000001036"/>
    </source>
</evidence>
<dbReference type="InterPro" id="IPR003961">
    <property type="entry name" value="FN3_dom"/>
</dbReference>
<accession>B3PIQ2</accession>
<organism evidence="10 11">
    <name type="scientific">Cellvibrio japonicus (strain Ueda107)</name>
    <name type="common">Pseudomonas fluorescens subsp. cellulosa</name>
    <dbReference type="NCBI Taxonomy" id="498211"/>
    <lineage>
        <taxon>Bacteria</taxon>
        <taxon>Pseudomonadati</taxon>
        <taxon>Pseudomonadota</taxon>
        <taxon>Gammaproteobacteria</taxon>
        <taxon>Cellvibrionales</taxon>
        <taxon>Cellvibrionaceae</taxon>
        <taxon>Cellvibrio</taxon>
    </lineage>
</organism>
<dbReference type="EMBL" id="CP000934">
    <property type="protein sequence ID" value="ACE84240.1"/>
    <property type="molecule type" value="Genomic_DNA"/>
</dbReference>
<dbReference type="PROSITE" id="PS51257">
    <property type="entry name" value="PROKAR_LIPOPROTEIN"/>
    <property type="match status" value="1"/>
</dbReference>
<evidence type="ECO:0000256" key="5">
    <source>
        <dbReference type="ARBA" id="ARBA00022729"/>
    </source>
</evidence>
<dbReference type="PANTHER" id="PTHR31451:SF39">
    <property type="entry name" value="MANNAN ENDO-1,4-BETA-MANNOSIDASE 1"/>
    <property type="match status" value="1"/>
</dbReference>
<gene>
    <name evidence="10" type="primary">man5E</name>
    <name evidence="10" type="ordered locus">CJA_3784</name>
</gene>
<feature type="chain" id="PRO_5002796628" description="mannan endo-1,4-beta-mannosidase" evidence="8">
    <location>
        <begin position="20"/>
        <end position="489"/>
    </location>
</feature>
<dbReference type="SUPFAM" id="SSF49265">
    <property type="entry name" value="Fibronectin type III"/>
    <property type="match status" value="1"/>
</dbReference>
<dbReference type="STRING" id="498211.CJA_3784"/>
<evidence type="ECO:0000256" key="1">
    <source>
        <dbReference type="ARBA" id="ARBA00001678"/>
    </source>
</evidence>
<dbReference type="InterPro" id="IPR013783">
    <property type="entry name" value="Ig-like_fold"/>
</dbReference>
<dbReference type="RefSeq" id="WP_012489351.1">
    <property type="nucleotide sequence ID" value="NC_010995.1"/>
</dbReference>
<evidence type="ECO:0000313" key="10">
    <source>
        <dbReference type="EMBL" id="ACE84240.1"/>
    </source>
</evidence>
<dbReference type="eggNOG" id="COG3934">
    <property type="taxonomic scope" value="Bacteria"/>
</dbReference>
<dbReference type="PANTHER" id="PTHR31451">
    <property type="match status" value="1"/>
</dbReference>
<evidence type="ECO:0000256" key="8">
    <source>
        <dbReference type="SAM" id="SignalP"/>
    </source>
</evidence>
<dbReference type="OrthoDB" id="9801493at2"/>
<evidence type="ECO:0000256" key="6">
    <source>
        <dbReference type="ARBA" id="ARBA00022801"/>
    </source>
</evidence>
<keyword evidence="6 10" id="KW-0378">Hydrolase</keyword>
<name>B3PIQ2_CELJU</name>
<dbReference type="CDD" id="cd00063">
    <property type="entry name" value="FN3"/>
    <property type="match status" value="1"/>
</dbReference>
<evidence type="ECO:0000256" key="7">
    <source>
        <dbReference type="ARBA" id="ARBA00023295"/>
    </source>
</evidence>
<proteinExistence type="predicted"/>
<dbReference type="Gene3D" id="3.20.20.80">
    <property type="entry name" value="Glycosidases"/>
    <property type="match status" value="1"/>
</dbReference>
<dbReference type="InterPro" id="IPR045053">
    <property type="entry name" value="MAN-like"/>
</dbReference>
<dbReference type="GO" id="GO:0016985">
    <property type="term" value="F:mannan endo-1,4-beta-mannosidase activity"/>
    <property type="evidence" value="ECO:0007669"/>
    <property type="project" value="UniProtKB-EC"/>
</dbReference>
<feature type="signal peptide" evidence="8">
    <location>
        <begin position="1"/>
        <end position="19"/>
    </location>
</feature>
<reference evidence="10 11" key="1">
    <citation type="journal article" date="2008" name="J. Bacteriol.">
        <title>Insights into plant cell wall degradation from the genome sequence of the soil bacterium Cellvibrio japonicus.</title>
        <authorList>
            <person name="Deboy R.T."/>
            <person name="Mongodin E.F."/>
            <person name="Fouts D.E."/>
            <person name="Tailford L.E."/>
            <person name="Khouri H."/>
            <person name="Emerson J.B."/>
            <person name="Mohamoud Y."/>
            <person name="Watkins K."/>
            <person name="Henrissat B."/>
            <person name="Gilbert H.J."/>
            <person name="Nelson K.E."/>
        </authorList>
    </citation>
    <scope>NUCLEOTIDE SEQUENCE [LARGE SCALE GENOMIC DNA]</scope>
    <source>
        <strain evidence="10 11">Ueda107</strain>
    </source>
</reference>
<dbReference type="KEGG" id="cja:CJA_3784"/>
<evidence type="ECO:0000256" key="4">
    <source>
        <dbReference type="ARBA" id="ARBA00022525"/>
    </source>
</evidence>
<keyword evidence="4" id="KW-0964">Secreted</keyword>
<keyword evidence="7 10" id="KW-0326">Glycosidase</keyword>
<comment type="subcellular location">
    <subcellularLocation>
        <location evidence="2">Secreted</location>
    </subcellularLocation>
</comment>
<sequence length="489" mass="55778">MKKLFFFLLCLGVGMSCHAHENFITRQDHQLFDGKKLFRFAGIQFPELHRIEDDSKGVCHLDPRGWGQFFKWPTADEQENWIKSLVHTGHKAMRVYVLSIEQEFDHACNRQTHIMKPATPNAMPRLNPIAMEHYDRMIALSDKYGLRLILPIVDHWPWWGGREQLAAFYGEKPEDFYNTNSKTFKAYLNIIEQLLTRKNTITGREYRDEKAIMAWETGNELQDTTADFLRITAAHIKNLDKNHLVVDGTYKKINEFALNDPNVDIISNHYYENAGNLSPSTVTDDLTAIKGKKAYLIGEFGLLSSQQLEEIMNAAVDTKINGASAVGAFIWGGRGRRHNGGFYWHLEPANNKTYSYHLPGFADGDANEEITVVNMVRHAIARMDGEKAMRPLPIPEAPLLRTIFSEKNIQWLGSSTGRHYTVERAENPKGPWKVIGKNISDGKNKFNPDSDSLFSDSSKFEAGKEYFYRVTAVNETGVSHASNIQSFKR</sequence>
<dbReference type="Gene3D" id="2.60.40.10">
    <property type="entry name" value="Immunoglobulins"/>
    <property type="match status" value="1"/>
</dbReference>
<dbReference type="InterPro" id="IPR036116">
    <property type="entry name" value="FN3_sf"/>
</dbReference>
<dbReference type="HOGENOM" id="CLU_030051_2_0_6"/>
<protein>
    <recommendedName>
        <fullName evidence="3">mannan endo-1,4-beta-mannosidase</fullName>
        <ecNumber evidence="3">3.2.1.78</ecNumber>
    </recommendedName>
</protein>
<evidence type="ECO:0000256" key="2">
    <source>
        <dbReference type="ARBA" id="ARBA00004613"/>
    </source>
</evidence>
<dbReference type="Proteomes" id="UP000001036">
    <property type="component" value="Chromosome"/>
</dbReference>
<dbReference type="AlphaFoldDB" id="B3PIQ2"/>
<dbReference type="Pfam" id="PF26410">
    <property type="entry name" value="GH5_mannosidase"/>
    <property type="match status" value="1"/>
</dbReference>
<dbReference type="GO" id="GO:0005576">
    <property type="term" value="C:extracellular region"/>
    <property type="evidence" value="ECO:0007669"/>
    <property type="project" value="UniProtKB-SubCell"/>
</dbReference>
<keyword evidence="11" id="KW-1185">Reference proteome</keyword>
<dbReference type="InterPro" id="IPR017853">
    <property type="entry name" value="GH"/>
</dbReference>
<dbReference type="InterPro" id="IPR001547">
    <property type="entry name" value="Glyco_hydro_5"/>
</dbReference>
<comment type="catalytic activity">
    <reaction evidence="1">
        <text>Random hydrolysis of (1-&gt;4)-beta-D-mannosidic linkages in mannans, galactomannans and glucomannans.</text>
        <dbReference type="EC" id="3.2.1.78"/>
    </reaction>
</comment>
<dbReference type="CAZy" id="GH5">
    <property type="family name" value="Glycoside Hydrolase Family 5"/>
</dbReference>
<dbReference type="SUPFAM" id="SSF51445">
    <property type="entry name" value="(Trans)glycosidases"/>
    <property type="match status" value="1"/>
</dbReference>